<feature type="transmembrane region" description="Helical" evidence="7">
    <location>
        <begin position="237"/>
        <end position="256"/>
    </location>
</feature>
<dbReference type="InParanoid" id="D1CAD1"/>
<evidence type="ECO:0000256" key="5">
    <source>
        <dbReference type="ARBA" id="ARBA00022989"/>
    </source>
</evidence>
<dbReference type="SUPFAM" id="SSF144091">
    <property type="entry name" value="Rhomboid-like"/>
    <property type="match status" value="1"/>
</dbReference>
<evidence type="ECO:0000259" key="8">
    <source>
        <dbReference type="Pfam" id="PF01694"/>
    </source>
</evidence>
<reference evidence="10" key="1">
    <citation type="submission" date="2009-11" db="EMBL/GenBank/DDBJ databases">
        <title>The complete chromosome 2 of Sphaerobacter thermophilus DSM 20745.</title>
        <authorList>
            <person name="Lucas S."/>
            <person name="Copeland A."/>
            <person name="Lapidus A."/>
            <person name="Glavina del Rio T."/>
            <person name="Dalin E."/>
            <person name="Tice H."/>
            <person name="Bruce D."/>
            <person name="Goodwin L."/>
            <person name="Pitluck S."/>
            <person name="Kyrpides N."/>
            <person name="Mavromatis K."/>
            <person name="Ivanova N."/>
            <person name="Mikhailova N."/>
            <person name="LaButti K.M."/>
            <person name="Clum A."/>
            <person name="Sun H.I."/>
            <person name="Brettin T."/>
            <person name="Detter J.C."/>
            <person name="Han C."/>
            <person name="Larimer F."/>
            <person name="Land M."/>
            <person name="Hauser L."/>
            <person name="Markowitz V."/>
            <person name="Cheng J.F."/>
            <person name="Hugenholtz P."/>
            <person name="Woyke T."/>
            <person name="Wu D."/>
            <person name="Steenblock K."/>
            <person name="Schneider S."/>
            <person name="Pukall R."/>
            <person name="Goeker M."/>
            <person name="Klenk H.P."/>
            <person name="Eisen J.A."/>
        </authorList>
    </citation>
    <scope>NUCLEOTIDE SEQUENCE [LARGE SCALE GENOMIC DNA]</scope>
    <source>
        <strain evidence="10">ATCC 49802 / DSM 20745 / S 6022</strain>
    </source>
</reference>
<evidence type="ECO:0000256" key="1">
    <source>
        <dbReference type="ARBA" id="ARBA00004141"/>
    </source>
</evidence>
<evidence type="ECO:0000256" key="6">
    <source>
        <dbReference type="ARBA" id="ARBA00023136"/>
    </source>
</evidence>
<dbReference type="InterPro" id="IPR050925">
    <property type="entry name" value="Rhomboid_protease_S54"/>
</dbReference>
<evidence type="ECO:0000313" key="10">
    <source>
        <dbReference type="Proteomes" id="UP000002027"/>
    </source>
</evidence>
<evidence type="ECO:0000256" key="7">
    <source>
        <dbReference type="SAM" id="Phobius"/>
    </source>
</evidence>
<keyword evidence="5 7" id="KW-1133">Transmembrane helix</keyword>
<dbReference type="Proteomes" id="UP000002027">
    <property type="component" value="Chromosome 2"/>
</dbReference>
<dbReference type="STRING" id="479434.Sthe_3374"/>
<feature type="domain" description="Peptidase S54 rhomboid" evidence="8">
    <location>
        <begin position="61"/>
        <end position="211"/>
    </location>
</feature>
<feature type="transmembrane region" description="Helical" evidence="7">
    <location>
        <begin position="68"/>
        <end position="88"/>
    </location>
</feature>
<name>D1CAD1_SPHTD</name>
<keyword evidence="10" id="KW-1185">Reference proteome</keyword>
<feature type="transmembrane region" description="Helical" evidence="7">
    <location>
        <begin position="12"/>
        <end position="31"/>
    </location>
</feature>
<dbReference type="GO" id="GO:0004252">
    <property type="term" value="F:serine-type endopeptidase activity"/>
    <property type="evidence" value="ECO:0007669"/>
    <property type="project" value="InterPro"/>
</dbReference>
<dbReference type="Pfam" id="PF01694">
    <property type="entry name" value="Rhomboid"/>
    <property type="match status" value="1"/>
</dbReference>
<dbReference type="OrthoDB" id="9813074at2"/>
<comment type="similarity">
    <text evidence="2">Belongs to the peptidase S54 family.</text>
</comment>
<accession>D1CAD1</accession>
<dbReference type="Gene3D" id="1.20.1540.10">
    <property type="entry name" value="Rhomboid-like"/>
    <property type="match status" value="1"/>
</dbReference>
<dbReference type="RefSeq" id="WP_012873809.1">
    <property type="nucleotide sequence ID" value="NC_013524.1"/>
</dbReference>
<sequence>MLPYADEPQPSARRFPAVTLAIIAVCIAVFAQEVSLGPEEVQAFGERWGFIPDEFWAGRGLVTLVTSLFLHGGLLHIAGNMLFLWVFGDNVEDQLGHGTFALFYLASGVVANIVFAVAFPDSIQPLVGASGAIAGVLAAYLLLFPRAMVRTLLAFGPFITLGRVSAAILIGFWFLLQVIQGAISVLPIAPGSDVAFLAHVGGFVFGLIATGTIREVRDQSLGDWSGRRWWSRSFRNWLLVAVVVTVLLAGSQLLFTGGEAATGTLARLTVGAGVVALALLDGVARLLGRRGILGTGPRTNKLVALAQILAALGLAGTMFTG</sequence>
<evidence type="ECO:0000256" key="3">
    <source>
        <dbReference type="ARBA" id="ARBA00022692"/>
    </source>
</evidence>
<evidence type="ECO:0000256" key="4">
    <source>
        <dbReference type="ARBA" id="ARBA00022801"/>
    </source>
</evidence>
<feature type="transmembrane region" description="Helical" evidence="7">
    <location>
        <begin position="196"/>
        <end position="216"/>
    </location>
</feature>
<feature type="transmembrane region" description="Helical" evidence="7">
    <location>
        <begin position="151"/>
        <end position="176"/>
    </location>
</feature>
<keyword evidence="3 7" id="KW-0812">Transmembrane</keyword>
<organism evidence="9 10">
    <name type="scientific">Sphaerobacter thermophilus (strain ATCC 49802 / DSM 20745 / KCCM 41009 / NCIMB 13125 / S 6022)</name>
    <dbReference type="NCBI Taxonomy" id="479434"/>
    <lineage>
        <taxon>Bacteria</taxon>
        <taxon>Pseudomonadati</taxon>
        <taxon>Thermomicrobiota</taxon>
        <taxon>Thermomicrobia</taxon>
        <taxon>Sphaerobacterales</taxon>
        <taxon>Sphaerobacterineae</taxon>
        <taxon>Sphaerobacteraceae</taxon>
        <taxon>Sphaerobacter</taxon>
    </lineage>
</organism>
<comment type="subcellular location">
    <subcellularLocation>
        <location evidence="1">Membrane</location>
        <topology evidence="1">Multi-pass membrane protein</topology>
    </subcellularLocation>
</comment>
<keyword evidence="6 7" id="KW-0472">Membrane</keyword>
<dbReference type="InterPro" id="IPR022764">
    <property type="entry name" value="Peptidase_S54_rhomboid_dom"/>
</dbReference>
<dbReference type="InterPro" id="IPR035952">
    <property type="entry name" value="Rhomboid-like_sf"/>
</dbReference>
<dbReference type="AlphaFoldDB" id="D1CAD1"/>
<dbReference type="PANTHER" id="PTHR43731:SF14">
    <property type="entry name" value="PRESENILIN-ASSOCIATED RHOMBOID-LIKE PROTEIN, MITOCHONDRIAL"/>
    <property type="match status" value="1"/>
</dbReference>
<reference evidence="9 10" key="2">
    <citation type="journal article" date="2010" name="Stand. Genomic Sci.">
        <title>Complete genome sequence of Desulfohalobium retbaense type strain (HR(100)).</title>
        <authorList>
            <person name="Spring S."/>
            <person name="Nolan M."/>
            <person name="Lapidus A."/>
            <person name="Glavina Del Rio T."/>
            <person name="Copeland A."/>
            <person name="Tice H."/>
            <person name="Cheng J.F."/>
            <person name="Lucas S."/>
            <person name="Land M."/>
            <person name="Chen F."/>
            <person name="Bruce D."/>
            <person name="Goodwin L."/>
            <person name="Pitluck S."/>
            <person name="Ivanova N."/>
            <person name="Mavromatis K."/>
            <person name="Mikhailova N."/>
            <person name="Pati A."/>
            <person name="Chen A."/>
            <person name="Palaniappan K."/>
            <person name="Hauser L."/>
            <person name="Chang Y.J."/>
            <person name="Jeffries C.D."/>
            <person name="Munk C."/>
            <person name="Kiss H."/>
            <person name="Chain P."/>
            <person name="Han C."/>
            <person name="Brettin T."/>
            <person name="Detter J.C."/>
            <person name="Schuler E."/>
            <person name="Goker M."/>
            <person name="Rohde M."/>
            <person name="Bristow J."/>
            <person name="Eisen J.A."/>
            <person name="Markowitz V."/>
            <person name="Hugenholtz P."/>
            <person name="Kyrpides N.C."/>
            <person name="Klenk H.P."/>
        </authorList>
    </citation>
    <scope>NUCLEOTIDE SEQUENCE [LARGE SCALE GENOMIC DNA]</scope>
    <source>
        <strain evidence="10">ATCC 49802 / DSM 20745 / S 6022</strain>
    </source>
</reference>
<protein>
    <submittedName>
        <fullName evidence="9">Rhomboid family protein</fullName>
    </submittedName>
</protein>
<keyword evidence="4" id="KW-0378">Hydrolase</keyword>
<dbReference type="KEGG" id="sti:Sthe_3374"/>
<evidence type="ECO:0000256" key="2">
    <source>
        <dbReference type="ARBA" id="ARBA00009045"/>
    </source>
</evidence>
<feature type="transmembrane region" description="Helical" evidence="7">
    <location>
        <begin position="300"/>
        <end position="319"/>
    </location>
</feature>
<feature type="transmembrane region" description="Helical" evidence="7">
    <location>
        <begin position="268"/>
        <end position="288"/>
    </location>
</feature>
<dbReference type="EMBL" id="CP001824">
    <property type="protein sequence ID" value="ACZ40774.1"/>
    <property type="molecule type" value="Genomic_DNA"/>
</dbReference>
<feature type="transmembrane region" description="Helical" evidence="7">
    <location>
        <begin position="125"/>
        <end position="144"/>
    </location>
</feature>
<dbReference type="FunFam" id="1.20.1540.10:FF:000027">
    <property type="entry name" value="Rhomboid family intramembrane serine protease"/>
    <property type="match status" value="1"/>
</dbReference>
<dbReference type="eggNOG" id="COG0705">
    <property type="taxonomic scope" value="Bacteria"/>
</dbReference>
<dbReference type="GO" id="GO:0016020">
    <property type="term" value="C:membrane"/>
    <property type="evidence" value="ECO:0007669"/>
    <property type="project" value="UniProtKB-SubCell"/>
</dbReference>
<dbReference type="HOGENOM" id="CLU_055068_5_1_0"/>
<gene>
    <name evidence="9" type="ordered locus">Sthe_3374</name>
</gene>
<dbReference type="MEROPS" id="S54.027"/>
<dbReference type="PANTHER" id="PTHR43731">
    <property type="entry name" value="RHOMBOID PROTEASE"/>
    <property type="match status" value="1"/>
</dbReference>
<feature type="transmembrane region" description="Helical" evidence="7">
    <location>
        <begin position="100"/>
        <end position="119"/>
    </location>
</feature>
<evidence type="ECO:0000313" key="9">
    <source>
        <dbReference type="EMBL" id="ACZ40774.1"/>
    </source>
</evidence>
<proteinExistence type="inferred from homology"/>